<evidence type="ECO:0000256" key="1">
    <source>
        <dbReference type="ARBA" id="ARBA00004651"/>
    </source>
</evidence>
<evidence type="ECO:0000313" key="8">
    <source>
        <dbReference type="Proteomes" id="UP000323142"/>
    </source>
</evidence>
<feature type="transmembrane region" description="Helical" evidence="6">
    <location>
        <begin position="70"/>
        <end position="91"/>
    </location>
</feature>
<feature type="non-terminal residue" evidence="7">
    <location>
        <position position="130"/>
    </location>
</feature>
<feature type="transmembrane region" description="Helical" evidence="6">
    <location>
        <begin position="103"/>
        <end position="122"/>
    </location>
</feature>
<dbReference type="InterPro" id="IPR001123">
    <property type="entry name" value="LeuE-type"/>
</dbReference>
<accession>A0A5B2UWE2</accession>
<evidence type="ECO:0000256" key="3">
    <source>
        <dbReference type="ARBA" id="ARBA00022692"/>
    </source>
</evidence>
<dbReference type="Pfam" id="PF01810">
    <property type="entry name" value="LysE"/>
    <property type="match status" value="1"/>
</dbReference>
<dbReference type="GO" id="GO:0015171">
    <property type="term" value="F:amino acid transmembrane transporter activity"/>
    <property type="evidence" value="ECO:0007669"/>
    <property type="project" value="TreeGrafter"/>
</dbReference>
<dbReference type="EMBL" id="VUOA01000087">
    <property type="protein sequence ID" value="KAA2230798.1"/>
    <property type="molecule type" value="Genomic_DNA"/>
</dbReference>
<feature type="transmembrane region" description="Helical" evidence="6">
    <location>
        <begin position="6"/>
        <end position="29"/>
    </location>
</feature>
<gene>
    <name evidence="7" type="ORF">F0L46_25345</name>
</gene>
<evidence type="ECO:0000256" key="4">
    <source>
        <dbReference type="ARBA" id="ARBA00022989"/>
    </source>
</evidence>
<proteinExistence type="predicted"/>
<keyword evidence="4 6" id="KW-1133">Transmembrane helix</keyword>
<evidence type="ECO:0000256" key="6">
    <source>
        <dbReference type="SAM" id="Phobius"/>
    </source>
</evidence>
<comment type="subcellular location">
    <subcellularLocation>
        <location evidence="1">Cell membrane</location>
        <topology evidence="1">Multi-pass membrane protein</topology>
    </subcellularLocation>
</comment>
<comment type="caution">
    <text evidence="7">The sequence shown here is derived from an EMBL/GenBank/DDBJ whole genome shotgun (WGS) entry which is preliminary data.</text>
</comment>
<keyword evidence="5 6" id="KW-0472">Membrane</keyword>
<dbReference type="GO" id="GO:0005886">
    <property type="term" value="C:plasma membrane"/>
    <property type="evidence" value="ECO:0007669"/>
    <property type="project" value="UniProtKB-SubCell"/>
</dbReference>
<dbReference type="PANTHER" id="PTHR30086:SF20">
    <property type="entry name" value="ARGININE EXPORTER PROTEIN ARGO-RELATED"/>
    <property type="match status" value="1"/>
</dbReference>
<reference evidence="7 8" key="1">
    <citation type="submission" date="2019-09" db="EMBL/GenBank/DDBJ databases">
        <title>Salinarimonas rosea gen. nov., sp. nov., a new member of the a-2 subgroup of the Proteobacteria.</title>
        <authorList>
            <person name="Liu J."/>
        </authorList>
    </citation>
    <scope>NUCLEOTIDE SEQUENCE [LARGE SCALE GENOMIC DNA]</scope>
    <source>
        <strain evidence="7 8">BN140002</strain>
    </source>
</reference>
<dbReference type="RefSeq" id="WP_188312152.1">
    <property type="nucleotide sequence ID" value="NZ_VUOA01000087.1"/>
</dbReference>
<protein>
    <submittedName>
        <fullName evidence="7">Amino acid transporter</fullName>
    </submittedName>
</protein>
<keyword evidence="2" id="KW-1003">Cell membrane</keyword>
<evidence type="ECO:0000256" key="5">
    <source>
        <dbReference type="ARBA" id="ARBA00023136"/>
    </source>
</evidence>
<keyword evidence="8" id="KW-1185">Reference proteome</keyword>
<name>A0A5B2UWE2_9HYPH</name>
<dbReference type="AlphaFoldDB" id="A0A5B2UWE2"/>
<dbReference type="PANTHER" id="PTHR30086">
    <property type="entry name" value="ARGININE EXPORTER PROTEIN ARGO"/>
    <property type="match status" value="1"/>
</dbReference>
<organism evidence="7 8">
    <name type="scientific">Salinarimonas soli</name>
    <dbReference type="NCBI Taxonomy" id="1638099"/>
    <lineage>
        <taxon>Bacteria</taxon>
        <taxon>Pseudomonadati</taxon>
        <taxon>Pseudomonadota</taxon>
        <taxon>Alphaproteobacteria</taxon>
        <taxon>Hyphomicrobiales</taxon>
        <taxon>Salinarimonadaceae</taxon>
        <taxon>Salinarimonas</taxon>
    </lineage>
</organism>
<feature type="transmembrane region" description="Helical" evidence="6">
    <location>
        <begin position="41"/>
        <end position="64"/>
    </location>
</feature>
<evidence type="ECO:0000256" key="2">
    <source>
        <dbReference type="ARBA" id="ARBA00022475"/>
    </source>
</evidence>
<keyword evidence="3 6" id="KW-0812">Transmembrane</keyword>
<evidence type="ECO:0000313" key="7">
    <source>
        <dbReference type="EMBL" id="KAA2230798.1"/>
    </source>
</evidence>
<dbReference type="Proteomes" id="UP000323142">
    <property type="component" value="Unassembled WGS sequence"/>
</dbReference>
<reference evidence="7 8" key="2">
    <citation type="submission" date="2019-09" db="EMBL/GenBank/DDBJ databases">
        <authorList>
            <person name="Jin C."/>
        </authorList>
    </citation>
    <scope>NUCLEOTIDE SEQUENCE [LARGE SCALE GENOMIC DNA]</scope>
    <source>
        <strain evidence="7 8">BN140002</strain>
    </source>
</reference>
<sequence length="130" mass="12999">MSYVSAFLNGFLVSAALIIAIGAQNAFVLRQGLRREHVGPIVALCASADAILIGAGVAGLGAMIGAARMFTSALTVAGAAFLTWYGVIALLRSARPSALAVDGGGAISLPAALASAAGFTLLNPHVYLDT</sequence>